<dbReference type="PROSITE" id="PS50263">
    <property type="entry name" value="CN_HYDROLASE"/>
    <property type="match status" value="1"/>
</dbReference>
<evidence type="ECO:0000313" key="3">
    <source>
        <dbReference type="EMBL" id="PRY31600.1"/>
    </source>
</evidence>
<dbReference type="AlphaFoldDB" id="A0A2T0SDV7"/>
<name>A0A2T0SDV7_9PSEU</name>
<dbReference type="Proteomes" id="UP000239494">
    <property type="component" value="Unassembled WGS sequence"/>
</dbReference>
<dbReference type="InterPro" id="IPR001110">
    <property type="entry name" value="UPF0012_CS"/>
</dbReference>
<protein>
    <submittedName>
        <fullName evidence="3">Putative amidohydrolase</fullName>
    </submittedName>
</protein>
<accession>A0A2T0SDV7</accession>
<dbReference type="PANTHER" id="PTHR23088">
    <property type="entry name" value="NITRILASE-RELATED"/>
    <property type="match status" value="1"/>
</dbReference>
<dbReference type="SUPFAM" id="SSF56317">
    <property type="entry name" value="Carbon-nitrogen hydrolase"/>
    <property type="match status" value="1"/>
</dbReference>
<dbReference type="GO" id="GO:0016787">
    <property type="term" value="F:hydrolase activity"/>
    <property type="evidence" value="ECO:0007669"/>
    <property type="project" value="UniProtKB-KW"/>
</dbReference>
<proteinExistence type="inferred from homology"/>
<gene>
    <name evidence="3" type="ORF">CLV43_1226</name>
</gene>
<comment type="caution">
    <text evidence="3">The sequence shown here is derived from an EMBL/GenBank/DDBJ whole genome shotgun (WGS) entry which is preliminary data.</text>
</comment>
<keyword evidence="3" id="KW-0378">Hydrolase</keyword>
<sequence length="264" mass="28607">MRIACWQTVAGGEPPRTRLRAAARGAAEAGAQLLVTPEISLTGYHLGPRRLRELAEPDDGPMCEEASEIAEETGVAIVFGWPESSGGKVYNTVRMVDGTGRALATYRKTHLFGDIDRAIFEPGDVGVVQAELGGFTVGMVICYDVEFPETVRAHALAGTQLLVVPTALMKPWDIVARTLVHTRALESQLYIAYVNWAGAERELEYCGLTRVVGPSGHALHDDVHGEQLVLADLDATRITKAKQVNDYLADRRPELFGPPSTDTA</sequence>
<dbReference type="EMBL" id="PVTF01000022">
    <property type="protein sequence ID" value="PRY31600.1"/>
    <property type="molecule type" value="Genomic_DNA"/>
</dbReference>
<dbReference type="OrthoDB" id="4008466at2"/>
<dbReference type="Pfam" id="PF00795">
    <property type="entry name" value="CN_hydrolase"/>
    <property type="match status" value="1"/>
</dbReference>
<evidence type="ECO:0000259" key="2">
    <source>
        <dbReference type="PROSITE" id="PS50263"/>
    </source>
</evidence>
<dbReference type="RefSeq" id="WP_106196451.1">
    <property type="nucleotide sequence ID" value="NZ_PVTF01000022.1"/>
</dbReference>
<dbReference type="CDD" id="cd07576">
    <property type="entry name" value="R-amidase_like"/>
    <property type="match status" value="1"/>
</dbReference>
<feature type="domain" description="CN hydrolase" evidence="2">
    <location>
        <begin position="1"/>
        <end position="235"/>
    </location>
</feature>
<comment type="similarity">
    <text evidence="1">Belongs to the carbon-nitrogen hydrolase superfamily. NIT1/NIT2 family.</text>
</comment>
<evidence type="ECO:0000256" key="1">
    <source>
        <dbReference type="ARBA" id="ARBA00010613"/>
    </source>
</evidence>
<dbReference type="InterPro" id="IPR003010">
    <property type="entry name" value="C-N_Hydrolase"/>
</dbReference>
<dbReference type="Gene3D" id="3.60.110.10">
    <property type="entry name" value="Carbon-nitrogen hydrolase"/>
    <property type="match status" value="1"/>
</dbReference>
<dbReference type="PROSITE" id="PS01227">
    <property type="entry name" value="UPF0012"/>
    <property type="match status" value="1"/>
</dbReference>
<organism evidence="3 4">
    <name type="scientific">Umezawaea tangerina</name>
    <dbReference type="NCBI Taxonomy" id="84725"/>
    <lineage>
        <taxon>Bacteria</taxon>
        <taxon>Bacillati</taxon>
        <taxon>Actinomycetota</taxon>
        <taxon>Actinomycetes</taxon>
        <taxon>Pseudonocardiales</taxon>
        <taxon>Pseudonocardiaceae</taxon>
        <taxon>Umezawaea</taxon>
    </lineage>
</organism>
<dbReference type="PANTHER" id="PTHR23088:SF27">
    <property type="entry name" value="DEAMINATED GLUTATHIONE AMIDASE"/>
    <property type="match status" value="1"/>
</dbReference>
<reference evidence="3 4" key="1">
    <citation type="submission" date="2018-03" db="EMBL/GenBank/DDBJ databases">
        <title>Genomic Encyclopedia of Archaeal and Bacterial Type Strains, Phase II (KMG-II): from individual species to whole genera.</title>
        <authorList>
            <person name="Goeker M."/>
        </authorList>
    </citation>
    <scope>NUCLEOTIDE SEQUENCE [LARGE SCALE GENOMIC DNA]</scope>
    <source>
        <strain evidence="3 4">DSM 44720</strain>
    </source>
</reference>
<keyword evidence="4" id="KW-1185">Reference proteome</keyword>
<dbReference type="InterPro" id="IPR044083">
    <property type="entry name" value="RamA-like"/>
</dbReference>
<dbReference type="InterPro" id="IPR036526">
    <property type="entry name" value="C-N_Hydrolase_sf"/>
</dbReference>
<evidence type="ECO:0000313" key="4">
    <source>
        <dbReference type="Proteomes" id="UP000239494"/>
    </source>
</evidence>